<dbReference type="EMBL" id="CM022226">
    <property type="protein sequence ID" value="KAF7080685.1"/>
    <property type="molecule type" value="Genomic_DNA"/>
</dbReference>
<evidence type="ECO:0000256" key="3">
    <source>
        <dbReference type="SAM" id="SignalP"/>
    </source>
</evidence>
<name>A0A3B6NVT1_WHEAT</name>
<proteinExistence type="predicted"/>
<gene>
    <name evidence="5" type="ORF">CFC21_084720</name>
</gene>
<feature type="region of interest" description="Disordered" evidence="2">
    <location>
        <begin position="90"/>
        <end position="124"/>
    </location>
</feature>
<dbReference type="PANTHER" id="PTHR46351">
    <property type="entry name" value="WOUND-INDUCED PROTEIN WIN2"/>
    <property type="match status" value="1"/>
</dbReference>
<dbReference type="InterPro" id="IPR044301">
    <property type="entry name" value="PR4"/>
</dbReference>
<keyword evidence="3" id="KW-0732">Signal</keyword>
<evidence type="ECO:0000259" key="4">
    <source>
        <dbReference type="PROSITE" id="PS51174"/>
    </source>
</evidence>
<organism evidence="5">
    <name type="scientific">Triticum aestivum</name>
    <name type="common">Wheat</name>
    <dbReference type="NCBI Taxonomy" id="4565"/>
    <lineage>
        <taxon>Eukaryota</taxon>
        <taxon>Viridiplantae</taxon>
        <taxon>Streptophyta</taxon>
        <taxon>Embryophyta</taxon>
        <taxon>Tracheophyta</taxon>
        <taxon>Spermatophyta</taxon>
        <taxon>Magnoliopsida</taxon>
        <taxon>Liliopsida</taxon>
        <taxon>Poales</taxon>
        <taxon>Poaceae</taxon>
        <taxon>BOP clade</taxon>
        <taxon>Pooideae</taxon>
        <taxon>Triticodae</taxon>
        <taxon>Triticeae</taxon>
        <taxon>Triticinae</taxon>
        <taxon>Triticum</taxon>
    </lineage>
</organism>
<dbReference type="Proteomes" id="UP000815260">
    <property type="component" value="Chromosome 6A"/>
</dbReference>
<feature type="chain" id="PRO_5046175391" description="Barwin domain-containing protein" evidence="3">
    <location>
        <begin position="34"/>
        <end position="124"/>
    </location>
</feature>
<evidence type="ECO:0000256" key="2">
    <source>
        <dbReference type="SAM" id="MobiDB-lite"/>
    </source>
</evidence>
<feature type="compositionally biased region" description="Gly residues" evidence="2">
    <location>
        <begin position="105"/>
        <end position="116"/>
    </location>
</feature>
<dbReference type="PROSITE" id="PS51174">
    <property type="entry name" value="BARWIN_3"/>
    <property type="match status" value="1"/>
</dbReference>
<dbReference type="STRING" id="4565.Q3BER8"/>
<reference evidence="5" key="1">
    <citation type="journal article" date="2017" name="Gigascience">
        <title>The first near-complete assembly of the hexaploid bread wheat genome, Triticum aestivum.</title>
        <authorList>
            <person name="Zimin A.V."/>
            <person name="Puiu D."/>
            <person name="Hall R."/>
            <person name="Kingan S."/>
            <person name="Clavijo B.J."/>
            <person name="Salzberg S.L."/>
        </authorList>
    </citation>
    <scope>NUCLEOTIDE SEQUENCE</scope>
    <source>
        <tissue evidence="5">Leaf</tissue>
    </source>
</reference>
<accession>A0A3B6NVT1</accession>
<evidence type="ECO:0000256" key="1">
    <source>
        <dbReference type="ARBA" id="ARBA00023157"/>
    </source>
</evidence>
<feature type="domain" description="Barwin" evidence="4">
    <location>
        <begin position="34"/>
        <end position="64"/>
    </location>
</feature>
<keyword evidence="1" id="KW-1015">Disulfide bond</keyword>
<reference evidence="5" key="2">
    <citation type="submission" date="2020-03" db="EMBL/GenBank/DDBJ databases">
        <title>The second near-complete assembly of the hexaploid bread wheat (Triticum aestivum) genome.</title>
        <authorList>
            <person name="Zimin A.V."/>
            <person name="Puiu D."/>
            <person name="Shumante A."/>
            <person name="Alonge M."/>
            <person name="Salzberg S.L."/>
        </authorList>
    </citation>
    <scope>NUCLEOTIDE SEQUENCE</scope>
    <source>
        <tissue evidence="5">Leaf</tissue>
    </source>
</reference>
<dbReference type="Gene3D" id="2.40.40.10">
    <property type="entry name" value="RlpA-like domain"/>
    <property type="match status" value="1"/>
</dbReference>
<sequence>MAMVVAAGARMSVSVLVLVALVVVCLSANGAAAQQASGVAATYNLYNPEKINWDLRVASVFCATVGRRHAAGVAAEVRLDGVLRPRRRARPAVLRPLPPGDEQGDGGADGGEGGGPVRQRRARP</sequence>
<dbReference type="InterPro" id="IPR001153">
    <property type="entry name" value="Barwin_dom"/>
</dbReference>
<evidence type="ECO:0000313" key="5">
    <source>
        <dbReference type="EMBL" id="KAF7080685.1"/>
    </source>
</evidence>
<dbReference type="PANTHER" id="PTHR46351:SF20">
    <property type="entry name" value="OS11G0591700 PROTEIN"/>
    <property type="match status" value="1"/>
</dbReference>
<protein>
    <recommendedName>
        <fullName evidence="4">Barwin domain-containing protein</fullName>
    </recommendedName>
</protein>
<comment type="caution">
    <text evidence="5">The sequence shown here is derived from an EMBL/GenBank/DDBJ whole genome shotgun (WGS) entry which is preliminary data.</text>
</comment>
<feature type="signal peptide" evidence="3">
    <location>
        <begin position="1"/>
        <end position="33"/>
    </location>
</feature>
<dbReference type="Pfam" id="PF00967">
    <property type="entry name" value="Barwin"/>
    <property type="match status" value="1"/>
</dbReference>
<dbReference type="InterPro" id="IPR036908">
    <property type="entry name" value="RlpA-like_sf"/>
</dbReference>